<dbReference type="EMBL" id="LSSN01001425">
    <property type="protein sequence ID" value="OMJ19690.1"/>
    <property type="molecule type" value="Genomic_DNA"/>
</dbReference>
<sequence length="95" mass="10192">MRKATITSANSPSNSKNISNTVDMDKDTHALFEKEKISINNKILAINRQLPLDIIDMIIPANVLGIINFNDGIIGAVGAFTSVIGANDLISKITP</sequence>
<protein>
    <submittedName>
        <fullName evidence="5">Uncharacterized protein</fullName>
    </submittedName>
</protein>
<evidence type="ECO:0000256" key="2">
    <source>
        <dbReference type="ARBA" id="ARBA00023140"/>
    </source>
</evidence>
<dbReference type="GO" id="GO:0005778">
    <property type="term" value="C:peroxisomal membrane"/>
    <property type="evidence" value="ECO:0007669"/>
    <property type="project" value="UniProtKB-SubCell"/>
</dbReference>
<dbReference type="GO" id="GO:0016559">
    <property type="term" value="P:peroxisome fission"/>
    <property type="evidence" value="ECO:0007669"/>
    <property type="project" value="InterPro"/>
</dbReference>
<accession>A0A1R1XYE7</accession>
<comment type="caution">
    <text evidence="5">The sequence shown here is derived from an EMBL/GenBank/DDBJ whole genome shotgun (WGS) entry which is preliminary data.</text>
</comment>
<dbReference type="OrthoDB" id="411017at2759"/>
<reference evidence="5 6" key="1">
    <citation type="submission" date="2017-01" db="EMBL/GenBank/DDBJ databases">
        <authorList>
            <person name="Mah S.A."/>
            <person name="Swanson W.J."/>
            <person name="Moy G.W."/>
            <person name="Vacquier V.D."/>
        </authorList>
    </citation>
    <scope>NUCLEOTIDE SEQUENCE [LARGE SCALE GENOMIC DNA]</scope>
    <source>
        <strain evidence="5 6">GSMNP</strain>
    </source>
</reference>
<evidence type="ECO:0000256" key="3">
    <source>
        <dbReference type="ARBA" id="ARBA00046271"/>
    </source>
</evidence>
<evidence type="ECO:0000313" key="5">
    <source>
        <dbReference type="EMBL" id="OMJ19690.1"/>
    </source>
</evidence>
<organism evidence="5 6">
    <name type="scientific">Smittium culicis</name>
    <dbReference type="NCBI Taxonomy" id="133412"/>
    <lineage>
        <taxon>Eukaryota</taxon>
        <taxon>Fungi</taxon>
        <taxon>Fungi incertae sedis</taxon>
        <taxon>Zoopagomycota</taxon>
        <taxon>Kickxellomycotina</taxon>
        <taxon>Harpellomycetes</taxon>
        <taxon>Harpellales</taxon>
        <taxon>Legeriomycetaceae</taxon>
        <taxon>Smittium</taxon>
    </lineage>
</organism>
<comment type="subcellular location">
    <subcellularLocation>
        <location evidence="3">Peroxisome membrane</location>
    </subcellularLocation>
</comment>
<dbReference type="InterPro" id="IPR008733">
    <property type="entry name" value="PEX11"/>
</dbReference>
<name>A0A1R1XYE7_9FUNG</name>
<keyword evidence="2" id="KW-0576">Peroxisome</keyword>
<dbReference type="AlphaFoldDB" id="A0A1R1XYE7"/>
<keyword evidence="1" id="KW-0472">Membrane</keyword>
<feature type="region of interest" description="Disordered" evidence="4">
    <location>
        <begin position="1"/>
        <end position="20"/>
    </location>
</feature>
<evidence type="ECO:0000313" key="6">
    <source>
        <dbReference type="Proteomes" id="UP000187283"/>
    </source>
</evidence>
<evidence type="ECO:0000256" key="4">
    <source>
        <dbReference type="SAM" id="MobiDB-lite"/>
    </source>
</evidence>
<dbReference type="Pfam" id="PF05648">
    <property type="entry name" value="PEX11"/>
    <property type="match status" value="1"/>
</dbReference>
<keyword evidence="6" id="KW-1185">Reference proteome</keyword>
<gene>
    <name evidence="5" type="ORF">AYI70_g4566</name>
</gene>
<proteinExistence type="predicted"/>
<evidence type="ECO:0000256" key="1">
    <source>
        <dbReference type="ARBA" id="ARBA00023136"/>
    </source>
</evidence>
<dbReference type="Proteomes" id="UP000187283">
    <property type="component" value="Unassembled WGS sequence"/>
</dbReference>